<feature type="transmembrane region" description="Helical" evidence="9">
    <location>
        <begin position="50"/>
        <end position="71"/>
    </location>
</feature>
<dbReference type="EMBL" id="MKIE01000007">
    <property type="protein sequence ID" value="OHW61833.1"/>
    <property type="molecule type" value="Genomic_DNA"/>
</dbReference>
<accession>A0A1S1V5B0</accession>
<keyword evidence="8 9" id="KW-0472">Membrane</keyword>
<dbReference type="PANTHER" id="PTHR34308:SF1">
    <property type="entry name" value="COBALAMIN BIOSYNTHESIS PROTEIN CBIB"/>
    <property type="match status" value="1"/>
</dbReference>
<dbReference type="RefSeq" id="WP_071063858.1">
    <property type="nucleotide sequence ID" value="NZ_MKIE01000007.1"/>
</dbReference>
<feature type="transmembrane region" description="Helical" evidence="9">
    <location>
        <begin position="299"/>
        <end position="317"/>
    </location>
</feature>
<comment type="function">
    <text evidence="9">Converts cobyric acid to cobinamide by the addition of aminopropanol on the F carboxylic group.</text>
</comment>
<dbReference type="GO" id="GO:0048472">
    <property type="term" value="F:threonine-phosphate decarboxylase activity"/>
    <property type="evidence" value="ECO:0007669"/>
    <property type="project" value="InterPro"/>
</dbReference>
<sequence length="320" mass="35547">MKELLLVLIASVADFIFGDPYSIPHPIRYIGKWIKYQEDRIRSSVSNLKLGGFFLLGGSVIGVTAVISIMLRLSGRISPLFSDLLSCYILYTSLASKCLDVESRKVYRELKDGNLEQARIKIGYLVGRETSELSSEEVTRATVETVAENTVDGVLAPLFYIGVGLFLGLPVELVYIYKTVNTLDSMVGYKNERYGELGYASAKCDDILNYIPARIGSALMAVAGIVLRYNFINGIKTIIRDRRNHKSPNCGYPESAVAGLLNIQLGGTNVYFGESVYKPTIGDRIREIRPDDILKAIKIMYIAELLMIAAIAVIYTMKLR</sequence>
<dbReference type="UniPathway" id="UPA00148"/>
<gene>
    <name evidence="10" type="primary">cbiB</name>
    <name evidence="9" type="synonym">cobD</name>
    <name evidence="10" type="ORF">EUAN_18360</name>
</gene>
<reference evidence="10 11" key="1">
    <citation type="submission" date="2016-09" db="EMBL/GenBank/DDBJ databases">
        <title>Genome sequence of Eubacterium angustum.</title>
        <authorList>
            <person name="Poehlein A."/>
            <person name="Daniel R."/>
        </authorList>
    </citation>
    <scope>NUCLEOTIDE SEQUENCE [LARGE SCALE GENOMIC DNA]</scope>
    <source>
        <strain evidence="10 11">DSM 1989</strain>
    </source>
</reference>
<proteinExistence type="inferred from homology"/>
<evidence type="ECO:0000313" key="10">
    <source>
        <dbReference type="EMBL" id="OHW61833.1"/>
    </source>
</evidence>
<evidence type="ECO:0000256" key="1">
    <source>
        <dbReference type="ARBA" id="ARBA00004651"/>
    </source>
</evidence>
<keyword evidence="4 9" id="KW-1003">Cell membrane</keyword>
<keyword evidence="6 9" id="KW-0812">Transmembrane</keyword>
<evidence type="ECO:0000313" key="11">
    <source>
        <dbReference type="Proteomes" id="UP000180254"/>
    </source>
</evidence>
<dbReference type="AlphaFoldDB" id="A0A1S1V5B0"/>
<dbReference type="GO" id="GO:0009236">
    <property type="term" value="P:cobalamin biosynthetic process"/>
    <property type="evidence" value="ECO:0007669"/>
    <property type="project" value="UniProtKB-UniRule"/>
</dbReference>
<dbReference type="STRING" id="39480.EUAN_18360"/>
<name>A0A1S1V5B0_9FIRM</name>
<comment type="caution">
    <text evidence="10">The sequence shown here is derived from an EMBL/GenBank/DDBJ whole genome shotgun (WGS) entry which is preliminary data.</text>
</comment>
<evidence type="ECO:0000256" key="8">
    <source>
        <dbReference type="ARBA" id="ARBA00023136"/>
    </source>
</evidence>
<evidence type="ECO:0000256" key="4">
    <source>
        <dbReference type="ARBA" id="ARBA00022475"/>
    </source>
</evidence>
<dbReference type="OrthoDB" id="9811967at2"/>
<dbReference type="GO" id="GO:0005886">
    <property type="term" value="C:plasma membrane"/>
    <property type="evidence" value="ECO:0007669"/>
    <property type="project" value="UniProtKB-SubCell"/>
</dbReference>
<dbReference type="Proteomes" id="UP000180254">
    <property type="component" value="Unassembled WGS sequence"/>
</dbReference>
<dbReference type="HAMAP" id="MF_00024">
    <property type="entry name" value="CobD_CbiB"/>
    <property type="match status" value="1"/>
</dbReference>
<dbReference type="PANTHER" id="PTHR34308">
    <property type="entry name" value="COBALAMIN BIOSYNTHESIS PROTEIN CBIB"/>
    <property type="match status" value="1"/>
</dbReference>
<feature type="transmembrane region" description="Helical" evidence="9">
    <location>
        <begin position="211"/>
        <end position="232"/>
    </location>
</feature>
<comment type="caution">
    <text evidence="9">Lacks conserved residue(s) required for the propagation of feature annotation.</text>
</comment>
<keyword evidence="5 9" id="KW-0169">Cobalamin biosynthesis</keyword>
<evidence type="ECO:0000256" key="7">
    <source>
        <dbReference type="ARBA" id="ARBA00022989"/>
    </source>
</evidence>
<protein>
    <recommendedName>
        <fullName evidence="9">Cobalamin biosynthesis protein CobD</fullName>
    </recommendedName>
</protein>
<comment type="pathway">
    <text evidence="2 9">Cofactor biosynthesis; adenosylcobalamin biosynthesis.</text>
</comment>
<dbReference type="Pfam" id="PF03186">
    <property type="entry name" value="CobD_Cbib"/>
    <property type="match status" value="1"/>
</dbReference>
<evidence type="ECO:0000256" key="5">
    <source>
        <dbReference type="ARBA" id="ARBA00022573"/>
    </source>
</evidence>
<dbReference type="InterPro" id="IPR004485">
    <property type="entry name" value="Cobalamin_biosynth_CobD/CbiB"/>
</dbReference>
<keyword evidence="11" id="KW-1185">Reference proteome</keyword>
<comment type="subcellular location">
    <subcellularLocation>
        <location evidence="1 9">Cell membrane</location>
        <topology evidence="1 9">Multi-pass membrane protein</topology>
    </subcellularLocation>
</comment>
<evidence type="ECO:0000256" key="9">
    <source>
        <dbReference type="HAMAP-Rule" id="MF_00024"/>
    </source>
</evidence>
<feature type="transmembrane region" description="Helical" evidence="9">
    <location>
        <begin position="158"/>
        <end position="177"/>
    </location>
</feature>
<evidence type="ECO:0000256" key="6">
    <source>
        <dbReference type="ARBA" id="ARBA00022692"/>
    </source>
</evidence>
<keyword evidence="7 9" id="KW-1133">Transmembrane helix</keyword>
<evidence type="ECO:0000256" key="3">
    <source>
        <dbReference type="ARBA" id="ARBA00006263"/>
    </source>
</evidence>
<dbReference type="GO" id="GO:0015420">
    <property type="term" value="F:ABC-type vitamin B12 transporter activity"/>
    <property type="evidence" value="ECO:0007669"/>
    <property type="project" value="UniProtKB-UniRule"/>
</dbReference>
<evidence type="ECO:0000256" key="2">
    <source>
        <dbReference type="ARBA" id="ARBA00004953"/>
    </source>
</evidence>
<dbReference type="NCBIfam" id="TIGR00380">
    <property type="entry name" value="cobal_cbiB"/>
    <property type="match status" value="1"/>
</dbReference>
<comment type="similarity">
    <text evidence="3 9">Belongs to the CobD/CbiB family.</text>
</comment>
<organism evidence="10 11">
    <name type="scientific">Andreesenia angusta</name>
    <dbReference type="NCBI Taxonomy" id="39480"/>
    <lineage>
        <taxon>Bacteria</taxon>
        <taxon>Bacillati</taxon>
        <taxon>Bacillota</taxon>
        <taxon>Tissierellia</taxon>
        <taxon>Tissierellales</taxon>
        <taxon>Gottschalkiaceae</taxon>
        <taxon>Andreesenia</taxon>
    </lineage>
</organism>